<evidence type="ECO:0000313" key="2">
    <source>
        <dbReference type="Proteomes" id="UP000555728"/>
    </source>
</evidence>
<proteinExistence type="predicted"/>
<keyword evidence="2" id="KW-1185">Reference proteome</keyword>
<accession>A0A7W6WMK9</accession>
<dbReference type="Proteomes" id="UP000555728">
    <property type="component" value="Unassembled WGS sequence"/>
</dbReference>
<sequence>MWDFIKDAGKIVSGAIGAAAAVFTVGSALAGGSGGSSIFSGGWSGAAGAVGDLFGAGSTIGNVVSRGLAYAGYGALAGGALSLLTGDDPLDGMAKGAMTGGIAGAGMGLLGFGQDAATAAGGLTAAGGAGSAVGGVGGAADVAGAAGLPASQAARIGPQMASAAAGGALPTAAGGVPAGGDGLLGWVERNPTLAGHVVSGLGSGLSSMAFADEALDAQEARTRGDLAVQQQRADILAANYRTGQPVPTGLLAQPPTGAMAPGPRFAAADQFGQSAGAPLASETVTGPGRYIYDRRIGRMVYVPDDQQSGVA</sequence>
<organism evidence="1 2">
    <name type="scientific">Roseospira goensis</name>
    <dbReference type="NCBI Taxonomy" id="391922"/>
    <lineage>
        <taxon>Bacteria</taxon>
        <taxon>Pseudomonadati</taxon>
        <taxon>Pseudomonadota</taxon>
        <taxon>Alphaproteobacteria</taxon>
        <taxon>Rhodospirillales</taxon>
        <taxon>Rhodospirillaceae</taxon>
        <taxon>Roseospira</taxon>
    </lineage>
</organism>
<comment type="caution">
    <text evidence="1">The sequence shown here is derived from an EMBL/GenBank/DDBJ whole genome shotgun (WGS) entry which is preliminary data.</text>
</comment>
<name>A0A7W6WMK9_9PROT</name>
<evidence type="ECO:0000313" key="1">
    <source>
        <dbReference type="EMBL" id="MBB4287612.1"/>
    </source>
</evidence>
<dbReference type="AlphaFoldDB" id="A0A7W6WMK9"/>
<protein>
    <submittedName>
        <fullName evidence="1">Uncharacterized protein</fullName>
    </submittedName>
</protein>
<dbReference type="RefSeq" id="WP_184437540.1">
    <property type="nucleotide sequence ID" value="NZ_JACIGI010000043.1"/>
</dbReference>
<dbReference type="EMBL" id="JACIGI010000043">
    <property type="protein sequence ID" value="MBB4287612.1"/>
    <property type="molecule type" value="Genomic_DNA"/>
</dbReference>
<reference evidence="1 2" key="1">
    <citation type="submission" date="2020-08" db="EMBL/GenBank/DDBJ databases">
        <title>Genome sequencing of Purple Non-Sulfur Bacteria from various extreme environments.</title>
        <authorList>
            <person name="Mayer M."/>
        </authorList>
    </citation>
    <scope>NUCLEOTIDE SEQUENCE [LARGE SCALE GENOMIC DNA]</scope>
    <source>
        <strain evidence="1 2">JA135</strain>
    </source>
</reference>
<gene>
    <name evidence="1" type="ORF">GGD88_003364</name>
</gene>